<evidence type="ECO:0000313" key="3">
    <source>
        <dbReference type="Proteomes" id="UP000290759"/>
    </source>
</evidence>
<dbReference type="Pfam" id="PF13480">
    <property type="entry name" value="Acetyltransf_6"/>
    <property type="match status" value="1"/>
</dbReference>
<dbReference type="OrthoDB" id="9808687at2"/>
<dbReference type="GO" id="GO:0016740">
    <property type="term" value="F:transferase activity"/>
    <property type="evidence" value="ECO:0007669"/>
    <property type="project" value="UniProtKB-KW"/>
</dbReference>
<feature type="domain" description="BioF2-like acetyltransferase" evidence="1">
    <location>
        <begin position="167"/>
        <end position="283"/>
    </location>
</feature>
<dbReference type="InterPro" id="IPR016181">
    <property type="entry name" value="Acyl_CoA_acyltransferase"/>
</dbReference>
<dbReference type="RefSeq" id="WP_129228854.1">
    <property type="nucleotide sequence ID" value="NZ_QYBB01000034.1"/>
</dbReference>
<comment type="caution">
    <text evidence="2">The sequence shown here is derived from an EMBL/GenBank/DDBJ whole genome shotgun (WGS) entry which is preliminary data.</text>
</comment>
<gene>
    <name evidence="2" type="ORF">D3273_21010</name>
</gene>
<proteinExistence type="predicted"/>
<dbReference type="Proteomes" id="UP000290759">
    <property type="component" value="Unassembled WGS sequence"/>
</dbReference>
<dbReference type="EMBL" id="QYBB01000034">
    <property type="protein sequence ID" value="RYC30017.1"/>
    <property type="molecule type" value="Genomic_DNA"/>
</dbReference>
<keyword evidence="3" id="KW-1185">Reference proteome</keyword>
<accession>A0A4Q2U517</accession>
<organism evidence="2 3">
    <name type="scientific">Lichenibacterium minor</name>
    <dbReference type="NCBI Taxonomy" id="2316528"/>
    <lineage>
        <taxon>Bacteria</taxon>
        <taxon>Pseudomonadati</taxon>
        <taxon>Pseudomonadota</taxon>
        <taxon>Alphaproteobacteria</taxon>
        <taxon>Hyphomicrobiales</taxon>
        <taxon>Lichenihabitantaceae</taxon>
        <taxon>Lichenibacterium</taxon>
    </lineage>
</organism>
<protein>
    <submittedName>
        <fullName evidence="2">GNAT family N-acetyltransferase</fullName>
    </submittedName>
</protein>
<evidence type="ECO:0000313" key="2">
    <source>
        <dbReference type="EMBL" id="RYC30017.1"/>
    </source>
</evidence>
<dbReference type="AlphaFoldDB" id="A0A4Q2U517"/>
<dbReference type="SUPFAM" id="SSF55729">
    <property type="entry name" value="Acyl-CoA N-acyltransferases (Nat)"/>
    <property type="match status" value="1"/>
</dbReference>
<dbReference type="InterPro" id="IPR038740">
    <property type="entry name" value="BioF2-like_GNAT_dom"/>
</dbReference>
<reference evidence="2 3" key="2">
    <citation type="submission" date="2019-02" db="EMBL/GenBank/DDBJ databases">
        <title>'Lichenibacterium ramalinii' gen. nov. sp. nov., 'Lichenibacterium minor' gen. nov. sp. nov.</title>
        <authorList>
            <person name="Pankratov T."/>
        </authorList>
    </citation>
    <scope>NUCLEOTIDE SEQUENCE [LARGE SCALE GENOMIC DNA]</scope>
    <source>
        <strain evidence="2 3">RmlP026</strain>
    </source>
</reference>
<keyword evidence="2" id="KW-0808">Transferase</keyword>
<name>A0A4Q2U517_9HYPH</name>
<dbReference type="Gene3D" id="3.40.630.30">
    <property type="match status" value="1"/>
</dbReference>
<evidence type="ECO:0000259" key="1">
    <source>
        <dbReference type="Pfam" id="PF13480"/>
    </source>
</evidence>
<sequence>MSSILTVTSYSPDLFAAWNEFLSRSKNGTFLIDRKYMDYHADRFRDRSLMILDGKGDILSLLPAAIDGTVVSSHPGLTYGGFIIDHRMTMANMINVFDAAMKHFRDANISRFLYKAIPSCYHRKPSDEDLYCLFRAGARLVRQDVSSIVDLQDSLPWSKGKKHSLSKARRAGLTVSESTDVADFLDCLSEALARHGAKPVHSAAEVELLMTRFPGHIKLLSAKHGDSALAYVLAFDCGQAVHTQYMAARPAGREVGALDLIVSTMQSVFYRGMKYMSFGISTEQGGQKLNEGLISQKEMFGGRPIVCPQFEVDLELPLAARNLRS</sequence>
<reference evidence="2 3" key="1">
    <citation type="submission" date="2018-12" db="EMBL/GenBank/DDBJ databases">
        <authorList>
            <person name="Grouzdev D.S."/>
            <person name="Krutkina M.S."/>
        </authorList>
    </citation>
    <scope>NUCLEOTIDE SEQUENCE [LARGE SCALE GENOMIC DNA]</scope>
    <source>
        <strain evidence="2 3">RmlP026</strain>
    </source>
</reference>